<proteinExistence type="predicted"/>
<keyword evidence="4" id="KW-1185">Reference proteome</keyword>
<evidence type="ECO:0000313" key="3">
    <source>
        <dbReference type="EMBL" id="AEI05599.1"/>
    </source>
</evidence>
<sequence>MTFLRSDDTSTAKAVLLRAIRLAGAACAVTLLVAGSVAHADDDDEVLPERSFEQKLIDGLLTGLGGKNVENSRGIEYRERSPLVIPSKLDLPPPASKSSPEAANWPKDPDVLARKQAIEEARKPGVDPDIAKRPLMPSELAKRPSTKRRAGVMNDDRPGVDNTSYILSPSQLGFKNSMISDLFGAGKEETAKFTSEPERSELTQPPAGYQTPSASYAYGAGPAESKTQTPYNPLFDKGGN</sequence>
<keyword evidence="2" id="KW-0732">Signal</keyword>
<dbReference type="OrthoDB" id="8018783at2"/>
<dbReference type="KEGG" id="ocg:OCA5_c08770"/>
<evidence type="ECO:0000256" key="2">
    <source>
        <dbReference type="SAM" id="SignalP"/>
    </source>
</evidence>
<feature type="region of interest" description="Disordered" evidence="1">
    <location>
        <begin position="86"/>
        <end position="108"/>
    </location>
</feature>
<reference evidence="3 4" key="1">
    <citation type="journal article" date="2011" name="J. Bacteriol.">
        <title>Complete genome sequences of the chemolithoautotrophic Oligotropha carboxidovorans strains OM4 and OM5.</title>
        <authorList>
            <person name="Volland S."/>
            <person name="Rachinger M."/>
            <person name="Strittmatter A."/>
            <person name="Daniel R."/>
            <person name="Gottschalk G."/>
            <person name="Meyer O."/>
        </authorList>
    </citation>
    <scope>NUCLEOTIDE SEQUENCE [LARGE SCALE GENOMIC DNA]</scope>
    <source>
        <strain evidence="4">ATCC 49405 / DSM 1227 / KCTC 32145 / OM5</strain>
    </source>
</reference>
<evidence type="ECO:0000256" key="1">
    <source>
        <dbReference type="SAM" id="MobiDB-lite"/>
    </source>
</evidence>
<name>F8C0C8_AFIC5</name>
<feature type="signal peptide" evidence="2">
    <location>
        <begin position="1"/>
        <end position="40"/>
    </location>
</feature>
<dbReference type="STRING" id="504832.OCA5_c08770"/>
<feature type="region of interest" description="Disordered" evidence="1">
    <location>
        <begin position="120"/>
        <end position="160"/>
    </location>
</feature>
<dbReference type="AlphaFoldDB" id="F8C0C8"/>
<feature type="region of interest" description="Disordered" evidence="1">
    <location>
        <begin position="188"/>
        <end position="240"/>
    </location>
</feature>
<accession>F8C0C8</accession>
<dbReference type="RefSeq" id="WP_013912870.1">
    <property type="nucleotide sequence ID" value="NC_011386.1"/>
</dbReference>
<protein>
    <submittedName>
        <fullName evidence="3">Uncharacterized protein</fullName>
    </submittedName>
</protein>
<feature type="compositionally biased region" description="Basic and acidic residues" evidence="1">
    <location>
        <begin position="120"/>
        <end position="132"/>
    </location>
</feature>
<dbReference type="eggNOG" id="ENOG5031PVX">
    <property type="taxonomic scope" value="Bacteria"/>
</dbReference>
<feature type="chain" id="PRO_5003374188" evidence="2">
    <location>
        <begin position="41"/>
        <end position="240"/>
    </location>
</feature>
<dbReference type="HOGENOM" id="CLU_1140694_0_0_5"/>
<gene>
    <name evidence="3" type="ordered locus">OCA5_c08770</name>
</gene>
<dbReference type="Proteomes" id="UP000007730">
    <property type="component" value="Chromosome"/>
</dbReference>
<dbReference type="EMBL" id="CP002826">
    <property type="protein sequence ID" value="AEI05599.1"/>
    <property type="molecule type" value="Genomic_DNA"/>
</dbReference>
<feature type="compositionally biased region" description="Basic and acidic residues" evidence="1">
    <location>
        <begin position="188"/>
        <end position="201"/>
    </location>
</feature>
<organism evidence="3 4">
    <name type="scientific">Afipia carboxidovorans (strain ATCC 49405 / DSM 1227 / KCTC 32145 / OM5)</name>
    <name type="common">Oligotropha carboxidovorans</name>
    <dbReference type="NCBI Taxonomy" id="504832"/>
    <lineage>
        <taxon>Bacteria</taxon>
        <taxon>Pseudomonadati</taxon>
        <taxon>Pseudomonadota</taxon>
        <taxon>Alphaproteobacteria</taxon>
        <taxon>Hyphomicrobiales</taxon>
        <taxon>Nitrobacteraceae</taxon>
        <taxon>Afipia</taxon>
    </lineage>
</organism>
<evidence type="ECO:0000313" key="4">
    <source>
        <dbReference type="Proteomes" id="UP000007730"/>
    </source>
</evidence>
<dbReference type="PATRIC" id="fig|504832.7.peg.927"/>